<dbReference type="InterPro" id="IPR007831">
    <property type="entry name" value="T2SS_GspE_N"/>
</dbReference>
<dbReference type="GO" id="GO:0005886">
    <property type="term" value="C:plasma membrane"/>
    <property type="evidence" value="ECO:0007669"/>
    <property type="project" value="TreeGrafter"/>
</dbReference>
<evidence type="ECO:0000313" key="5">
    <source>
        <dbReference type="EMBL" id="HIX20476.1"/>
    </source>
</evidence>
<dbReference type="AlphaFoldDB" id="A0A9D1VC77"/>
<evidence type="ECO:0000313" key="6">
    <source>
        <dbReference type="Proteomes" id="UP000823964"/>
    </source>
</evidence>
<keyword evidence="2" id="KW-0547">Nucleotide-binding</keyword>
<dbReference type="InterPro" id="IPR001482">
    <property type="entry name" value="T2SS/T4SS_dom"/>
</dbReference>
<evidence type="ECO:0000256" key="1">
    <source>
        <dbReference type="ARBA" id="ARBA00006611"/>
    </source>
</evidence>
<dbReference type="PANTHER" id="PTHR30258">
    <property type="entry name" value="TYPE II SECRETION SYSTEM PROTEIN GSPE-RELATED"/>
    <property type="match status" value="1"/>
</dbReference>
<dbReference type="GO" id="GO:0016887">
    <property type="term" value="F:ATP hydrolysis activity"/>
    <property type="evidence" value="ECO:0007669"/>
    <property type="project" value="TreeGrafter"/>
</dbReference>
<dbReference type="EMBL" id="DXFQ01000144">
    <property type="protein sequence ID" value="HIX20476.1"/>
    <property type="molecule type" value="Genomic_DNA"/>
</dbReference>
<dbReference type="InterPro" id="IPR003593">
    <property type="entry name" value="AAA+_ATPase"/>
</dbReference>
<dbReference type="SUPFAM" id="SSF52540">
    <property type="entry name" value="P-loop containing nucleoside triphosphate hydrolases"/>
    <property type="match status" value="1"/>
</dbReference>
<dbReference type="PANTHER" id="PTHR30258:SF1">
    <property type="entry name" value="PROTEIN TRANSPORT PROTEIN HOFB HOMOLOG"/>
    <property type="match status" value="1"/>
</dbReference>
<evidence type="ECO:0000256" key="3">
    <source>
        <dbReference type="ARBA" id="ARBA00022840"/>
    </source>
</evidence>
<dbReference type="GO" id="GO:0005524">
    <property type="term" value="F:ATP binding"/>
    <property type="evidence" value="ECO:0007669"/>
    <property type="project" value="UniProtKB-KW"/>
</dbReference>
<dbReference type="SMART" id="SM00382">
    <property type="entry name" value="AAA"/>
    <property type="match status" value="1"/>
</dbReference>
<accession>A0A9D1VC77</accession>
<reference evidence="5" key="2">
    <citation type="submission" date="2021-04" db="EMBL/GenBank/DDBJ databases">
        <authorList>
            <person name="Gilroy R."/>
        </authorList>
    </citation>
    <scope>NUCLEOTIDE SEQUENCE</scope>
    <source>
        <strain evidence="5">14975</strain>
    </source>
</reference>
<dbReference type="InterPro" id="IPR037257">
    <property type="entry name" value="T2SS_E_N_sf"/>
</dbReference>
<organism evidence="5 6">
    <name type="scientific">Candidatus Akkermansia intestinigallinarum</name>
    <dbReference type="NCBI Taxonomy" id="2838431"/>
    <lineage>
        <taxon>Bacteria</taxon>
        <taxon>Pseudomonadati</taxon>
        <taxon>Verrucomicrobiota</taxon>
        <taxon>Verrucomicrobiia</taxon>
        <taxon>Verrucomicrobiales</taxon>
        <taxon>Akkermansiaceae</taxon>
        <taxon>Akkermansia</taxon>
    </lineage>
</organism>
<dbReference type="CDD" id="cd01129">
    <property type="entry name" value="PulE-GspE-like"/>
    <property type="match status" value="1"/>
</dbReference>
<sequence>MYSNENYLLELLKEAGAIDDATIDSARQQISPIDSVIDFLINNNYLSGEYIAQVAAARSGMEYVDLTGIDISPDIIEKVKGALARRVGFIPIGDDGYYLQVAIADPFNMENIDSLPQFLGRDIDFFVVSEAGLKKALDKYYPEEKKFAKGDSEAPIIELIDNMFNEAHNMRASDIHIEPMEDRVRIRYRVDGRLIEAANHPKKLLGPIVARLKVMSSTMSIAEKRVPQDGRIELDLRDGVHIDLRVSTVPSNHGESVVMRILDKSALALGLPQLGFLSDDEATFDRLVTLPDGVILVTGPTGSGKTTTLYACLNHLNRPDKKIITAEDPVEYEFAGINQVMIRSEIGMTFAAALRAMLRQAPNIIMIGEIRDGETAGIAIQAAMTGHLVLSTLHTNDAPSSVARLADMGVDRFLIASAVRAIMAQRLCRRLCDCKIDGHVTPKEAEVLGIDINRLVKVPRPGGCEKCRGKGMKGRLGIFEIFQVSDDVRELINSNLTSAQLRKRARELGMRTLREDGIRKVMAGITSAEEVMRVTTGDAS</sequence>
<dbReference type="Gene3D" id="3.40.50.300">
    <property type="entry name" value="P-loop containing nucleotide triphosphate hydrolases"/>
    <property type="match status" value="1"/>
</dbReference>
<comment type="similarity">
    <text evidence="1">Belongs to the GSP E family.</text>
</comment>
<dbReference type="InterPro" id="IPR027417">
    <property type="entry name" value="P-loop_NTPase"/>
</dbReference>
<comment type="caution">
    <text evidence="5">The sequence shown here is derived from an EMBL/GenBank/DDBJ whole genome shotgun (WGS) entry which is preliminary data.</text>
</comment>
<gene>
    <name evidence="5" type="primary">tadA</name>
    <name evidence="5" type="ORF">H9862_07755</name>
</gene>
<evidence type="ECO:0000256" key="2">
    <source>
        <dbReference type="ARBA" id="ARBA00022741"/>
    </source>
</evidence>
<proteinExistence type="inferred from homology"/>
<dbReference type="Pfam" id="PF05157">
    <property type="entry name" value="MshEN"/>
    <property type="match status" value="1"/>
</dbReference>
<evidence type="ECO:0000259" key="4">
    <source>
        <dbReference type="SMART" id="SM00382"/>
    </source>
</evidence>
<dbReference type="Gene3D" id="3.30.450.90">
    <property type="match status" value="1"/>
</dbReference>
<dbReference type="SUPFAM" id="SSF160246">
    <property type="entry name" value="EspE N-terminal domain-like"/>
    <property type="match status" value="1"/>
</dbReference>
<dbReference type="Gene3D" id="3.30.300.160">
    <property type="entry name" value="Type II secretion system, protein E, N-terminal domain"/>
    <property type="match status" value="1"/>
</dbReference>
<reference evidence="5" key="1">
    <citation type="journal article" date="2021" name="PeerJ">
        <title>Extensive microbial diversity within the chicken gut microbiome revealed by metagenomics and culture.</title>
        <authorList>
            <person name="Gilroy R."/>
            <person name="Ravi A."/>
            <person name="Getino M."/>
            <person name="Pursley I."/>
            <person name="Horton D.L."/>
            <person name="Alikhan N.F."/>
            <person name="Baker D."/>
            <person name="Gharbi K."/>
            <person name="Hall N."/>
            <person name="Watson M."/>
            <person name="Adriaenssens E.M."/>
            <person name="Foster-Nyarko E."/>
            <person name="Jarju S."/>
            <person name="Secka A."/>
            <person name="Antonio M."/>
            <person name="Oren A."/>
            <person name="Chaudhuri R.R."/>
            <person name="La Ragione R."/>
            <person name="Hildebrand F."/>
            <person name="Pallen M.J."/>
        </authorList>
    </citation>
    <scope>NUCLEOTIDE SEQUENCE</scope>
    <source>
        <strain evidence="5">14975</strain>
    </source>
</reference>
<protein>
    <submittedName>
        <fullName evidence="5">Flp pilus assembly complex ATPase component TadA</fullName>
    </submittedName>
</protein>
<dbReference type="Proteomes" id="UP000823964">
    <property type="component" value="Unassembled WGS sequence"/>
</dbReference>
<keyword evidence="3" id="KW-0067">ATP-binding</keyword>
<feature type="domain" description="AAA+ ATPase" evidence="4">
    <location>
        <begin position="291"/>
        <end position="433"/>
    </location>
</feature>
<dbReference type="Pfam" id="PF00437">
    <property type="entry name" value="T2SSE"/>
    <property type="match status" value="1"/>
</dbReference>
<name>A0A9D1VC77_9BACT</name>
<dbReference type="FunFam" id="3.40.50.300:FF:000398">
    <property type="entry name" value="Type IV pilus assembly ATPase PilB"/>
    <property type="match status" value="1"/>
</dbReference>